<dbReference type="SUPFAM" id="SSF51604">
    <property type="entry name" value="Enolase C-terminal domain-like"/>
    <property type="match status" value="1"/>
</dbReference>
<keyword evidence="7" id="KW-0539">Nucleus</keyword>
<dbReference type="Gene3D" id="3.20.20.120">
    <property type="entry name" value="Enolase-like C-terminal domain"/>
    <property type="match status" value="1"/>
</dbReference>
<evidence type="ECO:0000256" key="9">
    <source>
        <dbReference type="SAM" id="Phobius"/>
    </source>
</evidence>
<dbReference type="SFLD" id="SFLDF00003">
    <property type="entry name" value="D-galactonate_dehydratase"/>
    <property type="match status" value="1"/>
</dbReference>
<comment type="subcellular location">
    <subcellularLocation>
        <location evidence="2">Nucleus</location>
    </subcellularLocation>
</comment>
<comment type="caution">
    <text evidence="11">The sequence shown here is derived from an EMBL/GenBank/DDBJ whole genome shotgun (WGS) entry which is preliminary data.</text>
</comment>
<evidence type="ECO:0000256" key="5">
    <source>
        <dbReference type="ARBA" id="ARBA00023125"/>
    </source>
</evidence>
<dbReference type="Proteomes" id="UP001610334">
    <property type="component" value="Unassembled WGS sequence"/>
</dbReference>
<proteinExistence type="predicted"/>
<sequence>MAPIAEIEYFRIPPRWLFVKVTDANGNYGWGEASLEGHSEAVEGCLVSFAERFRGMDADDIEHVWQNGYRMGFYRGGPVLMSALSGVDIALWDLKARRLGLPIYQLLGGKVRNKLKVYAWIGGDRPGDVEAQARARIAQGFKAVKMNATEDLAWLDSPHALDTSVERLKTVKALGIDAGVDFHGRVHKAMAQQLAHKLAPHEPLFIEEPLLSEHPESIAALSKLVPIPIALGERLHSRWDIKPFLESASVSILQPDICHVGGISELRRIAIMAEAYDVALAPHCPLGPIALAANIQVDAVSANFAIQEMSLGIHYNAGSADIDTYIKNPEVWKVHDGLVDLMSGPGLGIEVDEDKVRAASVNAVAWRSPSFQGPGGEWRECQPNKRRCVKERVRVRVTRACDNCKKKKLRCSGTQPCSLCQRSDLACEYTAGYTRGKVPPIPHGSDSSPASQHIEQPTGQVMNSSTPPEPHNTQNNVVLPADKHVNLPSSGNSPEPHQTDMEGHYVGPASGVSFLIRVQKRLHENISFPRTTPIFSFGDAPLPKYDPSFLVIPTKEDAKALLERYFDFAFPTHRFLHQPQAEGWLEDFYRDPGEAQSPRPGAMAIRALLLMIFAHAKQCLPESENSLGSCVNSSVYFAASEHHLAAETGPVRLTSVQARLAQCFYLMGQSRINHCWSLFGTTARLAIAIGLHRGRRRELTIGVDFVEQECRKRVFWCMYSLDNYLSAALGRPRIFHDDEIDQELPAIANDIQITLSGIAPAMSNAQSMMLAPVYHAKLSKIISGILHDLYGIRKATLQSQLAAAAKHGADLAQWRSELSAFVDMPSVDMLMLTYQRQYTVLNLAFYHAQILLYRPFILKDSKHWASSVSGGNNQLHGSVNQNIEHCLDAALRITSILRDLCESGRMYKTFWFTHYYAFSAIVVIYVHFIQTCSLASRVGENSARLQAGEQAQQYLAACGSQSSFAQRYAMVLEELRTEAHKCVQQKLSNSQRITNNANVETGPPQRLGGPREQIGYEAPAFPQSTFIGIPPSADDASTHHPSLELSQVQTEPQVWIGDLMQDSSPPTYIPNLTNWGDIDSLALTGLGELGYLFSSDNFQGLEH</sequence>
<feature type="domain" description="Zn(2)-C6 fungal-type" evidence="10">
    <location>
        <begin position="400"/>
        <end position="429"/>
    </location>
</feature>
<evidence type="ECO:0000313" key="12">
    <source>
        <dbReference type="Proteomes" id="UP001610334"/>
    </source>
</evidence>
<keyword evidence="5" id="KW-0238">DNA-binding</keyword>
<dbReference type="InterPro" id="IPR029017">
    <property type="entry name" value="Enolase-like_N"/>
</dbReference>
<dbReference type="InterPro" id="IPR007219">
    <property type="entry name" value="XnlR_reg_dom"/>
</dbReference>
<evidence type="ECO:0000256" key="6">
    <source>
        <dbReference type="ARBA" id="ARBA00023163"/>
    </source>
</evidence>
<dbReference type="EMBL" id="JBFXLT010000042">
    <property type="protein sequence ID" value="KAL2813105.1"/>
    <property type="molecule type" value="Genomic_DNA"/>
</dbReference>
<dbReference type="InterPro" id="IPR029065">
    <property type="entry name" value="Enolase_C-like"/>
</dbReference>
<evidence type="ECO:0000256" key="3">
    <source>
        <dbReference type="ARBA" id="ARBA00022723"/>
    </source>
</evidence>
<comment type="cofactor">
    <cofactor evidence="1">
        <name>Mg(2+)</name>
        <dbReference type="ChEBI" id="CHEBI:18420"/>
    </cofactor>
</comment>
<keyword evidence="3" id="KW-0479">Metal-binding</keyword>
<dbReference type="CDD" id="cd00067">
    <property type="entry name" value="GAL4"/>
    <property type="match status" value="1"/>
</dbReference>
<dbReference type="InterPro" id="IPR013341">
    <property type="entry name" value="Mandelate_racemase_N_dom"/>
</dbReference>
<evidence type="ECO:0000256" key="7">
    <source>
        <dbReference type="ARBA" id="ARBA00023242"/>
    </source>
</evidence>
<feature type="region of interest" description="Disordered" evidence="8">
    <location>
        <begin position="438"/>
        <end position="474"/>
    </location>
</feature>
<dbReference type="InterPro" id="IPR036864">
    <property type="entry name" value="Zn2-C6_fun-type_DNA-bd_sf"/>
</dbReference>
<dbReference type="InterPro" id="IPR013342">
    <property type="entry name" value="Mandelate_racemase_C"/>
</dbReference>
<dbReference type="InterPro" id="IPR018110">
    <property type="entry name" value="Mandel_Rmase/mucon_lact_enz_CS"/>
</dbReference>
<feature type="transmembrane region" description="Helical" evidence="9">
    <location>
        <begin position="910"/>
        <end position="928"/>
    </location>
</feature>
<keyword evidence="9" id="KW-1133">Transmembrane helix</keyword>
<dbReference type="PROSITE" id="PS00463">
    <property type="entry name" value="ZN2_CY6_FUNGAL_1"/>
    <property type="match status" value="1"/>
</dbReference>
<keyword evidence="9" id="KW-0812">Transmembrane</keyword>
<keyword evidence="12" id="KW-1185">Reference proteome</keyword>
<dbReference type="PANTHER" id="PTHR47540:SF3">
    <property type="entry name" value="ZN(II)2CYS6 TRANSCRIPTION FACTOR (EUROFUNG)"/>
    <property type="match status" value="1"/>
</dbReference>
<evidence type="ECO:0000313" key="11">
    <source>
        <dbReference type="EMBL" id="KAL2813105.1"/>
    </source>
</evidence>
<reference evidence="11 12" key="1">
    <citation type="submission" date="2024-07" db="EMBL/GenBank/DDBJ databases">
        <title>Section-level genome sequencing and comparative genomics of Aspergillus sections Usti and Cavernicolus.</title>
        <authorList>
            <consortium name="Lawrence Berkeley National Laboratory"/>
            <person name="Nybo J.L."/>
            <person name="Vesth T.C."/>
            <person name="Theobald S."/>
            <person name="Frisvad J.C."/>
            <person name="Larsen T.O."/>
            <person name="Kjaerboelling I."/>
            <person name="Rothschild-Mancinelli K."/>
            <person name="Lyhne E.K."/>
            <person name="Kogle M.E."/>
            <person name="Barry K."/>
            <person name="Clum A."/>
            <person name="Na H."/>
            <person name="Ledsgaard L."/>
            <person name="Lin J."/>
            <person name="Lipzen A."/>
            <person name="Kuo A."/>
            <person name="Riley R."/>
            <person name="Mondo S."/>
            <person name="Labutti K."/>
            <person name="Haridas S."/>
            <person name="Pangalinan J."/>
            <person name="Salamov A.A."/>
            <person name="Simmons B.A."/>
            <person name="Magnuson J.K."/>
            <person name="Chen J."/>
            <person name="Drula E."/>
            <person name="Henrissat B."/>
            <person name="Wiebenga A."/>
            <person name="Lubbers R.J."/>
            <person name="Gomes A.C."/>
            <person name="Makela M.R."/>
            <person name="Stajich J."/>
            <person name="Grigoriev I.V."/>
            <person name="Mortensen U.H."/>
            <person name="De Vries R.P."/>
            <person name="Baker S.E."/>
            <person name="Andersen M.R."/>
        </authorList>
    </citation>
    <scope>NUCLEOTIDE SEQUENCE [LARGE SCALE GENOMIC DNA]</scope>
    <source>
        <strain evidence="11 12">CBS 588.65</strain>
    </source>
</reference>
<dbReference type="PROSITE" id="PS50048">
    <property type="entry name" value="ZN2_CY6_FUNGAL_2"/>
    <property type="match status" value="1"/>
</dbReference>
<dbReference type="SUPFAM" id="SSF54826">
    <property type="entry name" value="Enolase N-terminal domain-like"/>
    <property type="match status" value="1"/>
</dbReference>
<keyword evidence="6" id="KW-0804">Transcription</keyword>
<dbReference type="Pfam" id="PF04082">
    <property type="entry name" value="Fungal_trans"/>
    <property type="match status" value="1"/>
</dbReference>
<dbReference type="SUPFAM" id="SSF57701">
    <property type="entry name" value="Zn2/Cys6 DNA-binding domain"/>
    <property type="match status" value="1"/>
</dbReference>
<keyword evidence="4" id="KW-0805">Transcription regulation</keyword>
<evidence type="ECO:0000259" key="10">
    <source>
        <dbReference type="PROSITE" id="PS50048"/>
    </source>
</evidence>
<dbReference type="PANTHER" id="PTHR47540">
    <property type="entry name" value="THIAMINE REPRESSIBLE GENES REGULATORY PROTEIN THI5"/>
    <property type="match status" value="1"/>
</dbReference>
<evidence type="ECO:0000256" key="1">
    <source>
        <dbReference type="ARBA" id="ARBA00001946"/>
    </source>
</evidence>
<dbReference type="SFLD" id="SFLDS00001">
    <property type="entry name" value="Enolase"/>
    <property type="match status" value="1"/>
</dbReference>
<dbReference type="SFLD" id="SFLDG00179">
    <property type="entry name" value="mandelate_racemase"/>
    <property type="match status" value="1"/>
</dbReference>
<dbReference type="Gene3D" id="4.10.240.10">
    <property type="entry name" value="Zn(2)-C6 fungal-type DNA-binding domain"/>
    <property type="match status" value="1"/>
</dbReference>
<evidence type="ECO:0000256" key="2">
    <source>
        <dbReference type="ARBA" id="ARBA00004123"/>
    </source>
</evidence>
<dbReference type="CDD" id="cd03325">
    <property type="entry name" value="D-galactonate_dehydratase"/>
    <property type="match status" value="1"/>
</dbReference>
<dbReference type="InterPro" id="IPR036849">
    <property type="entry name" value="Enolase-like_C_sf"/>
</dbReference>
<feature type="compositionally biased region" description="Polar residues" evidence="8">
    <location>
        <begin position="445"/>
        <end position="474"/>
    </location>
</feature>
<dbReference type="SMART" id="SM00906">
    <property type="entry name" value="Fungal_trans"/>
    <property type="match status" value="1"/>
</dbReference>
<accession>A0ABR4HCU2</accession>
<evidence type="ECO:0000256" key="8">
    <source>
        <dbReference type="SAM" id="MobiDB-lite"/>
    </source>
</evidence>
<name>A0ABR4HCU2_9EURO</name>
<evidence type="ECO:0000256" key="4">
    <source>
        <dbReference type="ARBA" id="ARBA00023015"/>
    </source>
</evidence>
<dbReference type="Pfam" id="PF00172">
    <property type="entry name" value="Zn_clus"/>
    <property type="match status" value="1"/>
</dbReference>
<dbReference type="SMART" id="SM00922">
    <property type="entry name" value="MR_MLE"/>
    <property type="match status" value="1"/>
</dbReference>
<dbReference type="SMART" id="SM00066">
    <property type="entry name" value="GAL4"/>
    <property type="match status" value="1"/>
</dbReference>
<gene>
    <name evidence="11" type="ORF">BJX63DRAFT_421408</name>
</gene>
<dbReference type="NCBIfam" id="NF010624">
    <property type="entry name" value="PRK14017.1"/>
    <property type="match status" value="1"/>
</dbReference>
<dbReference type="PROSITE" id="PS00908">
    <property type="entry name" value="MR_MLE_1"/>
    <property type="match status" value="1"/>
</dbReference>
<dbReference type="Pfam" id="PF13378">
    <property type="entry name" value="MR_MLE_C"/>
    <property type="match status" value="1"/>
</dbReference>
<dbReference type="InterPro" id="IPR001138">
    <property type="entry name" value="Zn2Cys6_DnaBD"/>
</dbReference>
<dbReference type="Gene3D" id="3.30.390.10">
    <property type="entry name" value="Enolase-like, N-terminal domain"/>
    <property type="match status" value="1"/>
</dbReference>
<organism evidence="11 12">
    <name type="scientific">Aspergillus granulosus</name>
    <dbReference type="NCBI Taxonomy" id="176169"/>
    <lineage>
        <taxon>Eukaryota</taxon>
        <taxon>Fungi</taxon>
        <taxon>Dikarya</taxon>
        <taxon>Ascomycota</taxon>
        <taxon>Pezizomycotina</taxon>
        <taxon>Eurotiomycetes</taxon>
        <taxon>Eurotiomycetidae</taxon>
        <taxon>Eurotiales</taxon>
        <taxon>Aspergillaceae</taxon>
        <taxon>Aspergillus</taxon>
        <taxon>Aspergillus subgen. Nidulantes</taxon>
    </lineage>
</organism>
<dbReference type="CDD" id="cd12148">
    <property type="entry name" value="fungal_TF_MHR"/>
    <property type="match status" value="1"/>
</dbReference>
<keyword evidence="9" id="KW-0472">Membrane</keyword>
<dbReference type="InterPro" id="IPR023592">
    <property type="entry name" value="Galactonate_deHydtase"/>
</dbReference>
<dbReference type="Pfam" id="PF02746">
    <property type="entry name" value="MR_MLE_N"/>
    <property type="match status" value="1"/>
</dbReference>
<dbReference type="InterPro" id="IPR051711">
    <property type="entry name" value="Stress_Response_Reg"/>
</dbReference>
<protein>
    <recommendedName>
        <fullName evidence="10">Zn(2)-C6 fungal-type domain-containing protein</fullName>
    </recommendedName>
</protein>